<dbReference type="SUPFAM" id="SSF56176">
    <property type="entry name" value="FAD-binding/transporter-associated domain-like"/>
    <property type="match status" value="1"/>
</dbReference>
<proteinExistence type="inferred from homology"/>
<dbReference type="Pfam" id="PF01565">
    <property type="entry name" value="FAD_binding_4"/>
    <property type="match status" value="1"/>
</dbReference>
<dbReference type="Gene3D" id="3.30.43.10">
    <property type="entry name" value="Uridine Diphospho-n-acetylenolpyruvylglucosamine Reductase, domain 2"/>
    <property type="match status" value="1"/>
</dbReference>
<dbReference type="AlphaFoldDB" id="A0A1Q4NZM8"/>
<feature type="region of interest" description="Disordered" evidence="6">
    <location>
        <begin position="410"/>
        <end position="440"/>
    </location>
</feature>
<dbReference type="RefSeq" id="WP_073532321.1">
    <property type="nucleotide sequence ID" value="NZ_MJAO01000011.1"/>
</dbReference>
<dbReference type="PANTHER" id="PTHR42973:SF39">
    <property type="entry name" value="FAD-BINDING PCMH-TYPE DOMAIN-CONTAINING PROTEIN"/>
    <property type="match status" value="1"/>
</dbReference>
<name>A0A1Q4NZM8_SERMA</name>
<evidence type="ECO:0000256" key="2">
    <source>
        <dbReference type="ARBA" id="ARBA00005466"/>
    </source>
</evidence>
<dbReference type="EMBL" id="MJAO01000011">
    <property type="protein sequence ID" value="OKB66340.1"/>
    <property type="molecule type" value="Genomic_DNA"/>
</dbReference>
<organism evidence="8 9">
    <name type="scientific">Serratia marcescens</name>
    <dbReference type="NCBI Taxonomy" id="615"/>
    <lineage>
        <taxon>Bacteria</taxon>
        <taxon>Pseudomonadati</taxon>
        <taxon>Pseudomonadota</taxon>
        <taxon>Gammaproteobacteria</taxon>
        <taxon>Enterobacterales</taxon>
        <taxon>Yersiniaceae</taxon>
        <taxon>Serratia</taxon>
    </lineage>
</organism>
<dbReference type="InterPro" id="IPR036318">
    <property type="entry name" value="FAD-bd_PCMH-like_sf"/>
</dbReference>
<comment type="cofactor">
    <cofactor evidence="1">
        <name>FAD</name>
        <dbReference type="ChEBI" id="CHEBI:57692"/>
    </cofactor>
</comment>
<dbReference type="InterPro" id="IPR016169">
    <property type="entry name" value="FAD-bd_PCMH_sub2"/>
</dbReference>
<reference evidence="8 9" key="1">
    <citation type="submission" date="2016-09" db="EMBL/GenBank/DDBJ databases">
        <title>Serratia marcescens MSU-97 and epiphytic antimycotic-producing bacteria.</title>
        <authorList>
            <person name="Matilla M.A."/>
        </authorList>
    </citation>
    <scope>NUCLEOTIDE SEQUENCE [LARGE SCALE GENOMIC DNA]</scope>
    <source>
        <strain evidence="8 9">MSU-97</strain>
    </source>
</reference>
<dbReference type="PROSITE" id="PS51387">
    <property type="entry name" value="FAD_PCMH"/>
    <property type="match status" value="1"/>
</dbReference>
<evidence type="ECO:0000256" key="3">
    <source>
        <dbReference type="ARBA" id="ARBA00022630"/>
    </source>
</evidence>
<comment type="caution">
    <text evidence="8">The sequence shown here is derived from an EMBL/GenBank/DDBJ whole genome shotgun (WGS) entry which is preliminary data.</text>
</comment>
<dbReference type="InterPro" id="IPR006094">
    <property type="entry name" value="Oxid_FAD_bind_N"/>
</dbReference>
<gene>
    <name evidence="8" type="ORF">BHU62_12330</name>
</gene>
<keyword evidence="5" id="KW-0560">Oxidoreductase</keyword>
<dbReference type="GO" id="GO:0016491">
    <property type="term" value="F:oxidoreductase activity"/>
    <property type="evidence" value="ECO:0007669"/>
    <property type="project" value="UniProtKB-KW"/>
</dbReference>
<evidence type="ECO:0000256" key="5">
    <source>
        <dbReference type="ARBA" id="ARBA00023002"/>
    </source>
</evidence>
<feature type="domain" description="FAD-binding PCMH-type" evidence="7">
    <location>
        <begin position="44"/>
        <end position="216"/>
    </location>
</feature>
<evidence type="ECO:0000313" key="9">
    <source>
        <dbReference type="Proteomes" id="UP000185770"/>
    </source>
</evidence>
<keyword evidence="3" id="KW-0285">Flavoprotein</keyword>
<evidence type="ECO:0000256" key="6">
    <source>
        <dbReference type="SAM" id="MobiDB-lite"/>
    </source>
</evidence>
<dbReference type="InterPro" id="IPR050416">
    <property type="entry name" value="FAD-linked_Oxidoreductase"/>
</dbReference>
<dbReference type="Gene3D" id="3.40.462.20">
    <property type="match status" value="1"/>
</dbReference>
<dbReference type="InterPro" id="IPR016166">
    <property type="entry name" value="FAD-bd_PCMH"/>
</dbReference>
<evidence type="ECO:0000256" key="1">
    <source>
        <dbReference type="ARBA" id="ARBA00001974"/>
    </source>
</evidence>
<sequence>MQDNACCADDYRRFVHQLSGRVRSRYHPEYAGWLRQSAGSQPVVQRLPEMIVRAETVEDVMATVRFAAQYRHPLSIKMGEYSYGHDVVRGNGIFLDISALRDCVLDVDNALAMVGPGLSCRELNHRLEKQGLTFPIGDEEHAAIGGFLLAGGMGSHLPSRGRMGVLNIVAVDLVTADGQLHHASESENSPLFWAAQGMGANAFCVVVRFYLKCCPLSLTVVNQAYQLPYHALELLLEIIEGDNWDTRLQIMIAISRQEENSPRTLTLNTIAFAQSEEEGAALQMALIRNIPDNLLTVLAKAGHGNADELYQRYVRIRSGQRVGGDGIITHRIRQVAAILDACLPAQPAKEGMTLLVWRGKQSFPDVSCQAQGLFFVSTYLQWNSMQEDEANRRWLLDLYERLALLAGERDVEERGSGPGGPGGEMPEDRRSVSIVRRHFR</sequence>
<keyword evidence="4" id="KW-0274">FAD</keyword>
<protein>
    <recommendedName>
        <fullName evidence="7">FAD-binding PCMH-type domain-containing protein</fullName>
    </recommendedName>
</protein>
<comment type="similarity">
    <text evidence="2">Belongs to the oxygen-dependent FAD-linked oxidoreductase family.</text>
</comment>
<dbReference type="PANTHER" id="PTHR42973">
    <property type="entry name" value="BINDING OXIDOREDUCTASE, PUTATIVE (AFU_ORTHOLOGUE AFUA_1G17690)-RELATED"/>
    <property type="match status" value="1"/>
</dbReference>
<dbReference type="Proteomes" id="UP000185770">
    <property type="component" value="Unassembled WGS sequence"/>
</dbReference>
<dbReference type="InterPro" id="IPR016167">
    <property type="entry name" value="FAD-bd_PCMH_sub1"/>
</dbReference>
<accession>A0A1Q4NZM8</accession>
<dbReference type="GO" id="GO:0071949">
    <property type="term" value="F:FAD binding"/>
    <property type="evidence" value="ECO:0007669"/>
    <property type="project" value="InterPro"/>
</dbReference>
<dbReference type="Gene3D" id="3.30.465.10">
    <property type="match status" value="1"/>
</dbReference>
<evidence type="ECO:0000313" key="8">
    <source>
        <dbReference type="EMBL" id="OKB66340.1"/>
    </source>
</evidence>
<evidence type="ECO:0000259" key="7">
    <source>
        <dbReference type="PROSITE" id="PS51387"/>
    </source>
</evidence>
<evidence type="ECO:0000256" key="4">
    <source>
        <dbReference type="ARBA" id="ARBA00022827"/>
    </source>
</evidence>